<organism evidence="4">
    <name type="scientific">hydrothermal vent metagenome</name>
    <dbReference type="NCBI Taxonomy" id="652676"/>
    <lineage>
        <taxon>unclassified sequences</taxon>
        <taxon>metagenomes</taxon>
        <taxon>ecological metagenomes</taxon>
    </lineage>
</organism>
<dbReference type="InterPro" id="IPR005631">
    <property type="entry name" value="SDH"/>
</dbReference>
<dbReference type="PANTHER" id="PTHR39585:SF1">
    <property type="entry name" value="FAD ASSEMBLY FACTOR SDHE"/>
    <property type="match status" value="1"/>
</dbReference>
<comment type="subcellular location">
    <subcellularLocation>
        <location evidence="1">Cytoplasm</location>
    </subcellularLocation>
</comment>
<name>A0A3B1A1R1_9ZZZZ</name>
<dbReference type="AlphaFoldDB" id="A0A3B1A1R1"/>
<keyword evidence="2" id="KW-0963">Cytoplasm</keyword>
<reference evidence="4" key="1">
    <citation type="submission" date="2018-06" db="EMBL/GenBank/DDBJ databases">
        <authorList>
            <person name="Zhirakovskaya E."/>
        </authorList>
    </citation>
    <scope>NUCLEOTIDE SEQUENCE</scope>
</reference>
<dbReference type="EMBL" id="UOFS01000013">
    <property type="protein sequence ID" value="VAW93527.1"/>
    <property type="molecule type" value="Genomic_DNA"/>
</dbReference>
<evidence type="ECO:0000256" key="2">
    <source>
        <dbReference type="ARBA" id="ARBA00022490"/>
    </source>
</evidence>
<protein>
    <submittedName>
        <fullName evidence="4">Succinate dehydrogenase flavin-adding protein, antitoxin of CptAB toxin-antitoxin</fullName>
    </submittedName>
</protein>
<evidence type="ECO:0000256" key="1">
    <source>
        <dbReference type="ARBA" id="ARBA00004496"/>
    </source>
</evidence>
<keyword evidence="3" id="KW-0143">Chaperone</keyword>
<sequence length="84" mass="9689">MAVEKSSKSRLYWQCRRGMLELDTLLLGFMDKKYNDLDNHYQLVFESVLGNSDPLLLDYLMGNTIPADKDVAYVIKKIQEAVES</sequence>
<dbReference type="Gene3D" id="1.10.150.250">
    <property type="entry name" value="Flavinator of succinate dehydrogenase"/>
    <property type="match status" value="1"/>
</dbReference>
<dbReference type="PANTHER" id="PTHR39585">
    <property type="entry name" value="FAD ASSEMBLY FACTOR SDHE"/>
    <property type="match status" value="1"/>
</dbReference>
<dbReference type="GO" id="GO:0006105">
    <property type="term" value="P:succinate metabolic process"/>
    <property type="evidence" value="ECO:0007669"/>
    <property type="project" value="TreeGrafter"/>
</dbReference>
<dbReference type="GO" id="GO:0005737">
    <property type="term" value="C:cytoplasm"/>
    <property type="evidence" value="ECO:0007669"/>
    <property type="project" value="UniProtKB-SubCell"/>
</dbReference>
<dbReference type="InterPro" id="IPR050531">
    <property type="entry name" value="SdhE_FAD_assembly_factor"/>
</dbReference>
<dbReference type="Pfam" id="PF03937">
    <property type="entry name" value="Sdh5"/>
    <property type="match status" value="1"/>
</dbReference>
<evidence type="ECO:0000313" key="4">
    <source>
        <dbReference type="EMBL" id="VAW93527.1"/>
    </source>
</evidence>
<evidence type="ECO:0000256" key="3">
    <source>
        <dbReference type="ARBA" id="ARBA00023186"/>
    </source>
</evidence>
<proteinExistence type="predicted"/>
<dbReference type="InterPro" id="IPR036714">
    <property type="entry name" value="SDH_sf"/>
</dbReference>
<accession>A0A3B1A1R1</accession>
<dbReference type="SUPFAM" id="SSF109910">
    <property type="entry name" value="YgfY-like"/>
    <property type="match status" value="1"/>
</dbReference>
<gene>
    <name evidence="4" type="ORF">MNBD_GAMMA22-759</name>
</gene>